<reference evidence="3 5" key="1">
    <citation type="submission" date="2016-07" db="EMBL/GenBank/DDBJ databases">
        <authorList>
            <person name="Jeong J.-J."/>
            <person name="Kim D.W."/>
            <person name="Sang M.K."/>
            <person name="Choi I.-G."/>
            <person name="Kim K.D."/>
        </authorList>
    </citation>
    <scope>NUCLEOTIDE SEQUENCE [LARGE SCALE GENOMIC DNA]</scope>
    <source>
        <strain evidence="3 5">C-26</strain>
    </source>
</reference>
<evidence type="ECO:0000313" key="3">
    <source>
        <dbReference type="EMBL" id="OCA77787.1"/>
    </source>
</evidence>
<dbReference type="EMBL" id="FRBM01000006">
    <property type="protein sequence ID" value="SHL78950.1"/>
    <property type="molecule type" value="Genomic_DNA"/>
</dbReference>
<reference evidence="4 6" key="2">
    <citation type="submission" date="2016-11" db="EMBL/GenBank/DDBJ databases">
        <authorList>
            <person name="Jaros S."/>
            <person name="Januszkiewicz K."/>
            <person name="Wedrychowicz H."/>
        </authorList>
    </citation>
    <scope>NUCLEOTIDE SEQUENCE [LARGE SCALE GENOMIC DNA]</scope>
    <source>
        <strain evidence="4 6">DSM 27621</strain>
    </source>
</reference>
<gene>
    <name evidence="3" type="ORF">BBH99_02325</name>
    <name evidence="4" type="ORF">SAMN05444407_106132</name>
</gene>
<proteinExistence type="predicted"/>
<dbReference type="STRING" id="1423959.SAMN05444407_106132"/>
<dbReference type="InterPro" id="IPR027417">
    <property type="entry name" value="P-loop_NTPase"/>
</dbReference>
<evidence type="ECO:0000313" key="5">
    <source>
        <dbReference type="Proteomes" id="UP000093508"/>
    </source>
</evidence>
<evidence type="ECO:0000259" key="1">
    <source>
        <dbReference type="Pfam" id="PF04471"/>
    </source>
</evidence>
<keyword evidence="4" id="KW-0540">Nuclease</keyword>
<dbReference type="Proteomes" id="UP000093508">
    <property type="component" value="Unassembled WGS sequence"/>
</dbReference>
<dbReference type="Proteomes" id="UP000184069">
    <property type="component" value="Unassembled WGS sequence"/>
</dbReference>
<dbReference type="EMBL" id="MAYF01000312">
    <property type="protein sequence ID" value="OCA77787.1"/>
    <property type="molecule type" value="Genomic_DNA"/>
</dbReference>
<dbReference type="Pfam" id="PF04471">
    <property type="entry name" value="Mrr_cat"/>
    <property type="match status" value="1"/>
</dbReference>
<dbReference type="RefSeq" id="WP_066697957.1">
    <property type="nucleotide sequence ID" value="NZ_FRBM01000006.1"/>
</dbReference>
<dbReference type="Pfam" id="PF20720">
    <property type="entry name" value="nSTAND3"/>
    <property type="match status" value="1"/>
</dbReference>
<organism evidence="4 6">
    <name type="scientific">Chryseobacterium contaminans</name>
    <dbReference type="NCBI Taxonomy" id="1423959"/>
    <lineage>
        <taxon>Bacteria</taxon>
        <taxon>Pseudomonadati</taxon>
        <taxon>Bacteroidota</taxon>
        <taxon>Flavobacteriia</taxon>
        <taxon>Flavobacteriales</taxon>
        <taxon>Weeksellaceae</taxon>
        <taxon>Chryseobacterium group</taxon>
        <taxon>Chryseobacterium</taxon>
    </lineage>
</organism>
<dbReference type="Gene3D" id="3.40.50.300">
    <property type="entry name" value="P-loop containing nucleotide triphosphate hydrolases"/>
    <property type="match status" value="1"/>
</dbReference>
<dbReference type="InterPro" id="IPR049050">
    <property type="entry name" value="nSTAND3"/>
</dbReference>
<dbReference type="AlphaFoldDB" id="A0A1M7DHL3"/>
<feature type="domain" description="Restriction endonuclease type IV Mrr" evidence="1">
    <location>
        <begin position="9"/>
        <end position="71"/>
    </location>
</feature>
<protein>
    <submittedName>
        <fullName evidence="4">Restriction endonuclease</fullName>
    </submittedName>
</protein>
<accession>A0A1M7DHL3</accession>
<dbReference type="GO" id="GO:0004519">
    <property type="term" value="F:endonuclease activity"/>
    <property type="evidence" value="ECO:0007669"/>
    <property type="project" value="UniProtKB-KW"/>
</dbReference>
<dbReference type="GO" id="GO:0003677">
    <property type="term" value="F:DNA binding"/>
    <property type="evidence" value="ECO:0007669"/>
    <property type="project" value="InterPro"/>
</dbReference>
<evidence type="ECO:0000259" key="2">
    <source>
        <dbReference type="Pfam" id="PF20720"/>
    </source>
</evidence>
<name>A0A1M7DHL3_9FLAO</name>
<dbReference type="SUPFAM" id="SSF52540">
    <property type="entry name" value="P-loop containing nucleoside triphosphate hydrolases"/>
    <property type="match status" value="1"/>
</dbReference>
<feature type="domain" description="Novel STAND NTPase 3" evidence="2">
    <location>
        <begin position="172"/>
        <end position="330"/>
    </location>
</feature>
<keyword evidence="5" id="KW-1185">Reference proteome</keyword>
<keyword evidence="4" id="KW-0378">Hydrolase</keyword>
<keyword evidence="4" id="KW-0255">Endonuclease</keyword>
<dbReference type="OrthoDB" id="9806903at2"/>
<evidence type="ECO:0000313" key="6">
    <source>
        <dbReference type="Proteomes" id="UP000184069"/>
    </source>
</evidence>
<sequence>MSNYDLNIFSPSEFEEFCRDILQAKLNIFVESFKTGKDGGIDLRYSTPQKKNIIIQAKRYKDFTSLINNLKKEIAKVKSLDPESYIITTSIGLTPQNKDIIKKLFEPYIKSTEDIYGRDDLLNILDQNKKIEEKYYKLWITSTPILQKVLHSKIYNQSQFEIEEINEQAKLFVQNDSFPKALKILDEHRYIIISGIPGIGKTTLARILVQYLLSSGYEEFVYLSDKIDDGYTYFHEGRKQVFLFDDFLGRNFFDAKSLQKNDDKIVKFIKKIQSSPDKVLILATREYIFNQAKEIYEAFKINNIDVAKCLIDLSVYTKVIKAKILYNHLFNGEIPDEFLDNLIKDENYKSLITHPNYNPRIIETFIKQKIWTNCSPNDFFNTIKNFFDNPEFVWLSSFQTSLNKFSQYTLLVLATLGTPVLLVDLEIAVKNFFVENAILGINYDPITFEQSIRELENTFIKTNFDKKGNIVIEYQNPSIYDFLVNYINKKNTIISNLISSFVFIEQFQTIFSGNELIGKITLNIDQIKAVGDKIIELEKDLKTCKIYKSSNHNGDFEYVKNREYLYSFLNYLNNNYAQVSAKVKEFIYRNFSVKFDYSTSDSEYLQLLNNLDLTKFEFDEEEIIDSFFCYTQTMDELNEFEAFRLIFPETYQNWITSEHFSEIAYPIIDKELEDISGDDIFYYHPLLESIAAKYPLDLREELEWIEKKTIDYDKLVDHQIEMANDREFDDYDNSDKISEDTIIMEIFNSLKE</sequence>
<dbReference type="Gene3D" id="3.40.1350.10">
    <property type="match status" value="1"/>
</dbReference>
<dbReference type="GO" id="GO:0009307">
    <property type="term" value="P:DNA restriction-modification system"/>
    <property type="evidence" value="ECO:0007669"/>
    <property type="project" value="InterPro"/>
</dbReference>
<dbReference type="InterPro" id="IPR011856">
    <property type="entry name" value="tRNA_endonuc-like_dom_sf"/>
</dbReference>
<evidence type="ECO:0000313" key="4">
    <source>
        <dbReference type="EMBL" id="SHL78950.1"/>
    </source>
</evidence>
<dbReference type="InterPro" id="IPR007560">
    <property type="entry name" value="Restrct_endonuc_IV_Mrr"/>
</dbReference>